<feature type="region of interest" description="Disordered" evidence="3">
    <location>
        <begin position="80"/>
        <end position="103"/>
    </location>
</feature>
<dbReference type="SMART" id="SM00365">
    <property type="entry name" value="LRR_SD22"/>
    <property type="match status" value="4"/>
</dbReference>
<dbReference type="PANTHER" id="PTHR15454:SF37">
    <property type="entry name" value="OUTER ARM DYNEIN LIGHT CHAIN 1 PROTEIN"/>
    <property type="match status" value="1"/>
</dbReference>
<organism evidence="4 5">
    <name type="scientific">Zostera marina</name>
    <name type="common">Eelgrass</name>
    <dbReference type="NCBI Taxonomy" id="29655"/>
    <lineage>
        <taxon>Eukaryota</taxon>
        <taxon>Viridiplantae</taxon>
        <taxon>Streptophyta</taxon>
        <taxon>Embryophyta</taxon>
        <taxon>Tracheophyta</taxon>
        <taxon>Spermatophyta</taxon>
        <taxon>Magnoliopsida</taxon>
        <taxon>Liliopsida</taxon>
        <taxon>Zosteraceae</taxon>
        <taxon>Zostera</taxon>
    </lineage>
</organism>
<evidence type="ECO:0000256" key="2">
    <source>
        <dbReference type="ARBA" id="ARBA00022737"/>
    </source>
</evidence>
<dbReference type="Pfam" id="PF13855">
    <property type="entry name" value="LRR_8"/>
    <property type="match status" value="1"/>
</dbReference>
<dbReference type="OrthoDB" id="1904536at2759"/>
<dbReference type="AlphaFoldDB" id="A0A0K9PKU5"/>
<dbReference type="STRING" id="29655.A0A0K9PKU5"/>
<evidence type="ECO:0000256" key="1">
    <source>
        <dbReference type="ARBA" id="ARBA00022614"/>
    </source>
</evidence>
<accession>A0A0K9PKU5</accession>
<dbReference type="OMA" id="VMNHESP"/>
<sequence length="652" mass="72756">MMEKFYCLPTLLVGKKKKLKESMSDLTCASKPGRNMVEPMKSAKISDKYCKNEDTFDALSPLPMQGEPFHVQIEKFLKPTDEKSSSEFEGSHESSCTTADTQKTIHVDSLAGMENDYEGSDEHDEPLLLKRDFSDFDLQIRAESKCNDGSILNQSDFFFTDPKNASKTTDHGANVVLTKLKRSCSNIERRITGRPSISTLKSLSYGDLKKMSRKSLVGNSFGIPNRDEEEDPSFSPISCASADKVMLRKKSSSKLLPSRSRKLWWKLFLWSHRNHHKSWNPVRENMFSVNENQNGGGYSSDTHDPNLFSDKEAEKFNMDKQWMNFPMEEASSPFDRVNAWVNNLEPVSVDNNNKDDDFDSQTHGLLDSVGSSYGGLSKMNQVRSNHHLSDEAVHANNILQSLHLNLLSSGAYVCGMGLKVLPIISSYSNLRSVNLSNNLIVHVSLGALPKGLHTLDLSRNKITTFDGLRDLNRLRILHLSYNKISRVGHGLSNCTLIKELYLAGNKISNVEGLHRLLKLSVLDLSFNKITMEKSLAQLVANYNSLLALNLLGNPIQTNTSEDQLRKTLSSLIPNLAFLNKQSIKPKGSREMATVKIARAALGDNNSGWNSRRKTLRQVNQGSGLLPSFRGRASTEGNSGRKGRSGSVSRSKF</sequence>
<dbReference type="SMART" id="SM00369">
    <property type="entry name" value="LRR_TYP"/>
    <property type="match status" value="3"/>
</dbReference>
<feature type="compositionally biased region" description="Basic and acidic residues" evidence="3">
    <location>
        <begin position="80"/>
        <end position="92"/>
    </location>
</feature>
<dbReference type="PANTHER" id="PTHR15454">
    <property type="entry name" value="NISCHARIN RELATED"/>
    <property type="match status" value="1"/>
</dbReference>
<keyword evidence="5" id="KW-1185">Reference proteome</keyword>
<dbReference type="InterPro" id="IPR032675">
    <property type="entry name" value="LRR_dom_sf"/>
</dbReference>
<protein>
    <submittedName>
        <fullName evidence="4">Leucine-rich repeat family protein, putative, expressed</fullName>
    </submittedName>
</protein>
<reference evidence="5" key="1">
    <citation type="journal article" date="2016" name="Nature">
        <title>The genome of the seagrass Zostera marina reveals angiosperm adaptation to the sea.</title>
        <authorList>
            <person name="Olsen J.L."/>
            <person name="Rouze P."/>
            <person name="Verhelst B."/>
            <person name="Lin Y.-C."/>
            <person name="Bayer T."/>
            <person name="Collen J."/>
            <person name="Dattolo E."/>
            <person name="De Paoli E."/>
            <person name="Dittami S."/>
            <person name="Maumus F."/>
            <person name="Michel G."/>
            <person name="Kersting A."/>
            <person name="Lauritano C."/>
            <person name="Lohaus R."/>
            <person name="Toepel M."/>
            <person name="Tonon T."/>
            <person name="Vanneste K."/>
            <person name="Amirebrahimi M."/>
            <person name="Brakel J."/>
            <person name="Bostroem C."/>
            <person name="Chovatia M."/>
            <person name="Grimwood J."/>
            <person name="Jenkins J.W."/>
            <person name="Jueterbock A."/>
            <person name="Mraz A."/>
            <person name="Stam W.T."/>
            <person name="Tice H."/>
            <person name="Bornberg-Bauer E."/>
            <person name="Green P.J."/>
            <person name="Pearson G.A."/>
            <person name="Procaccini G."/>
            <person name="Duarte C.M."/>
            <person name="Schmutz J."/>
            <person name="Reusch T.B.H."/>
            <person name="Van de Peer Y."/>
        </authorList>
    </citation>
    <scope>NUCLEOTIDE SEQUENCE [LARGE SCALE GENOMIC DNA]</scope>
    <source>
        <strain evidence="5">cv. Finnish</strain>
    </source>
</reference>
<gene>
    <name evidence="4" type="ORF">ZOSMA_20G00640</name>
</gene>
<evidence type="ECO:0000313" key="5">
    <source>
        <dbReference type="Proteomes" id="UP000036987"/>
    </source>
</evidence>
<dbReference type="Proteomes" id="UP000036987">
    <property type="component" value="Unassembled WGS sequence"/>
</dbReference>
<proteinExistence type="predicted"/>
<evidence type="ECO:0000313" key="4">
    <source>
        <dbReference type="EMBL" id="KMZ69586.1"/>
    </source>
</evidence>
<dbReference type="PROSITE" id="PS51450">
    <property type="entry name" value="LRR"/>
    <property type="match status" value="4"/>
</dbReference>
<dbReference type="SUPFAM" id="SSF52075">
    <property type="entry name" value="Outer arm dynein light chain 1"/>
    <property type="match status" value="1"/>
</dbReference>
<keyword evidence="1" id="KW-0433">Leucine-rich repeat</keyword>
<evidence type="ECO:0000256" key="3">
    <source>
        <dbReference type="SAM" id="MobiDB-lite"/>
    </source>
</evidence>
<dbReference type="EMBL" id="LFYR01000757">
    <property type="protein sequence ID" value="KMZ69586.1"/>
    <property type="molecule type" value="Genomic_DNA"/>
</dbReference>
<comment type="caution">
    <text evidence="4">The sequence shown here is derived from an EMBL/GenBank/DDBJ whole genome shotgun (WGS) entry which is preliminary data.</text>
</comment>
<dbReference type="InterPro" id="IPR001611">
    <property type="entry name" value="Leu-rich_rpt"/>
</dbReference>
<dbReference type="FunFam" id="3.80.10.10:FF:000320">
    <property type="entry name" value="Protein phosphatase 1 regulatory subunit pprA"/>
    <property type="match status" value="1"/>
</dbReference>
<dbReference type="InterPro" id="IPR003591">
    <property type="entry name" value="Leu-rich_rpt_typical-subtyp"/>
</dbReference>
<dbReference type="GO" id="GO:0005737">
    <property type="term" value="C:cytoplasm"/>
    <property type="evidence" value="ECO:0000318"/>
    <property type="project" value="GO_Central"/>
</dbReference>
<dbReference type="Gene3D" id="3.80.10.10">
    <property type="entry name" value="Ribonuclease Inhibitor"/>
    <property type="match status" value="2"/>
</dbReference>
<name>A0A0K9PKU5_ZOSMR</name>
<feature type="region of interest" description="Disordered" evidence="3">
    <location>
        <begin position="619"/>
        <end position="652"/>
    </location>
</feature>
<keyword evidence="2" id="KW-0677">Repeat</keyword>